<evidence type="ECO:0000313" key="2">
    <source>
        <dbReference type="EMBL" id="EWG13190.1"/>
    </source>
</evidence>
<sequence>MSKFLVGERPIILIPSLAVKLGMKEAIVLQHVHYWLSVSRNEKDGRKWVYNTYEEWKKQLPFWSLSTIKRTIAILEEKGYLLSDNFNAHNWDQTKWYSIDYEKLREIEGDLKGPIQIKGGEYSHQDNEETEIPYAAIIQYLNEKTDSGYRESSRKSRSLIRAWWEQGFTLEDFQKVIDLKAAEWKRDPQYSRYLRPQTLFGSKFEAYLNQKPQAKQLREEDFNLD</sequence>
<dbReference type="PATRIC" id="fig|1307436.3.peg.479"/>
<dbReference type="AlphaFoldDB" id="W7L1B3"/>
<dbReference type="eggNOG" id="COG3935">
    <property type="taxonomic scope" value="Bacteria"/>
</dbReference>
<dbReference type="Pfam" id="PF09524">
    <property type="entry name" value="Phg_2220_C"/>
    <property type="match status" value="1"/>
</dbReference>
<evidence type="ECO:0000259" key="1">
    <source>
        <dbReference type="Pfam" id="PF09524"/>
    </source>
</evidence>
<name>W7L1B3_CYTFI</name>
<protein>
    <recommendedName>
        <fullName evidence="1">Phage conserved hypothetical protein C-terminal domain-containing protein</fullName>
    </recommendedName>
</protein>
<dbReference type="EMBL" id="APVL01000001">
    <property type="protein sequence ID" value="EWG13190.1"/>
    <property type="molecule type" value="Genomic_DNA"/>
</dbReference>
<feature type="domain" description="Phage conserved hypothetical protein C-terminal" evidence="1">
    <location>
        <begin position="137"/>
        <end position="209"/>
    </location>
</feature>
<reference evidence="3" key="1">
    <citation type="submission" date="2013-03" db="EMBL/GenBank/DDBJ databases">
        <title>Draft genome sequence of Bacillus firmus DS1.</title>
        <authorList>
            <person name="Peng D."/>
            <person name="Zhu L."/>
            <person name="Sun M."/>
        </authorList>
    </citation>
    <scope>NUCLEOTIDE SEQUENCE [LARGE SCALE GENOMIC DNA]</scope>
    <source>
        <strain evidence="3">DS1</strain>
    </source>
</reference>
<organism evidence="2 3">
    <name type="scientific">Cytobacillus firmus DS1</name>
    <dbReference type="NCBI Taxonomy" id="1307436"/>
    <lineage>
        <taxon>Bacteria</taxon>
        <taxon>Bacillati</taxon>
        <taxon>Bacillota</taxon>
        <taxon>Bacilli</taxon>
        <taxon>Bacillales</taxon>
        <taxon>Bacillaceae</taxon>
        <taxon>Cytobacillus</taxon>
    </lineage>
</organism>
<dbReference type="Proteomes" id="UP000019270">
    <property type="component" value="Unassembled WGS sequence"/>
</dbReference>
<dbReference type="InterPro" id="IPR011741">
    <property type="entry name" value="Phg_2220_C"/>
</dbReference>
<dbReference type="RefSeq" id="WP_035326502.1">
    <property type="nucleotide sequence ID" value="NZ_APVL01000001.1"/>
</dbReference>
<gene>
    <name evidence="2" type="ORF">PBF_02175</name>
</gene>
<dbReference type="NCBIfam" id="TIGR02220">
    <property type="entry name" value="phg_TIGR02220"/>
    <property type="match status" value="1"/>
</dbReference>
<evidence type="ECO:0000313" key="3">
    <source>
        <dbReference type="Proteomes" id="UP000019270"/>
    </source>
</evidence>
<reference evidence="2 3" key="2">
    <citation type="journal article" date="2016" name="Sci. Rep.">
        <title>A novel serine protease, Sep1, from Bacillus firmus DS-1 has nematicidal activity and degrades multiple intestinal-associated nematode proteins.</title>
        <authorList>
            <person name="Geng C."/>
            <person name="Nie X."/>
            <person name="Tang Z."/>
            <person name="Zhang Y."/>
            <person name="Lin J."/>
            <person name="Sun M."/>
            <person name="Peng D."/>
        </authorList>
    </citation>
    <scope>NUCLEOTIDE SEQUENCE [LARGE SCALE GENOMIC DNA]</scope>
    <source>
        <strain evidence="2 3">DS1</strain>
    </source>
</reference>
<proteinExistence type="predicted"/>
<accession>W7L1B3</accession>
<dbReference type="OrthoDB" id="1258529at2"/>
<comment type="caution">
    <text evidence="2">The sequence shown here is derived from an EMBL/GenBank/DDBJ whole genome shotgun (WGS) entry which is preliminary data.</text>
</comment>